<dbReference type="Gene3D" id="2.60.40.740">
    <property type="match status" value="1"/>
</dbReference>
<keyword evidence="4" id="KW-1185">Reference proteome</keyword>
<dbReference type="PANTHER" id="PTHR34819">
    <property type="entry name" value="LARGE CYSTEINE-RICH PERIPLASMIC PROTEIN OMCB"/>
    <property type="match status" value="1"/>
</dbReference>
<sequence>MQKFTFAPETIDLLRQRLESGSPGFQPGDEVSYITSFTTSGTAEGSGGYVSFYIPDGAIVAGAAIVEPDGNGGFVQVPPRLPGEINGGWGDVGNTSFVGDATWTTSDPDTIAACAAAGYASVELCPGTLAQAYVDTGVFYSNDSRTEFFAHPTIDNPDALRATDDNGYNINPSIGSPVDAHNLWDALQVEAFSGTASPTDHHTPALNFGNSRGNTPYNTGAAVAGPDSGYKLDHTGLVGPWKRAQYLGSRVGMPSGPAVNADEEYNNPNIGAFVVMGEPTSAGTPFPLPSDTNHVRIAIGQLFDGETNYAKLTLQLGSNSGDEATAFLVNASVVGGDAGGISNGKDAIWRYFQPSVAVSAAQLLVTKTAASDFVQPGETVNYTIFVENTGFWDASNVVVTDTLPDLNFSYGNTTNTVLHKLDGSTVTLAPTITPSGQVIDWNFGTLPMESGEYLTIEFDAAISVSAPTGDTLYANTVAASYFDRIDAVTTGPVSTAPVQIVENLFTSKTVTPTNAEPGDTVTYQISLENVAADPITDIQVSELLPTDGGSDATTRFSYVANSSNVTGATAFSGGNAATPTVSQVAGNQEEVVWDFGSSRTLLSGESFIIEFQSSLGTGVSDTDYLNDFSIDYTVNGQPLSTQKTDLAPVTVKSPLQLSKTVNPAIITADEEVSYTIILENTGVSTLDNIVVQEFLPFDGNVDDVKKRFEYVANSTTMAGSGVASIEPTTGLINGNQRQLTWNLGSATLAPGAQATITFSAKVGEEVTPSSTAGDYPNTFEASYNKGAITLTASKTDVTPVTVLPLPPLKLSKEVIASSGNTTTYQITAENRSLTDTLEKVIVYEFLPTTGGLVDIPSGRFNYLPTLDPNDELAIVTGTNNTIDKREVQVPAQEEGYDDVNREQISWAMTEDMAPGDKFTLTFEAKTGDEMPTATYTNALRGAYEVVNGDPGLTDIFSTAPVQIVSGINGAIFQDYGSATTSNDGNGVKDDGELAIGDVTTNLYQNWTDANSDGLIDTGEATLVGTTISNADNNDTIPDGDFRFTVVETGTYYIQPDLADPELGGLAYAGTVTPLVVIVDSEESFPVPFNRPLVFSKTVDLSTVQASGEVTYTIAAENRGPDALESVKLYEFLPTSDNQVEDIETRFSYVASSTTEASGNSVALKNVEPNSRVGPDQDPYQDEDNREQLLWELDGDLPSGELVEFSFRARVGNIVTTGTYPNDLKAAYTIAIGDVDADLIDTAPVTVNGASKISGTVFEDFGVAAISEDNDAQDSGELGIGAVTINLYEDTNGSGNFESGIDQFREAMESNSDTGDTIPDGSYRAIVPNGTYFVEVDVADQDLEGLVYGGTTTPITVVVTGGEETADFPFDPALQVVKTVSPATASAGDEVTYTITLTNNGPDLLETVKLYEFLPTSDSLVENTATRFSYVANSTIASPTNSVALKNDEPTINIGPDQAPYNGEDNREQLLWELDDKLPIGGQVEFSFRAIIGASVPENTYDNDLRALYKLGSNRIVNVIDTAPVTLGLVRSPQMTFVKRVTAIGNTPITSVVNDPSTTDDDHAFWPTPLDGSSGISTFLVGDITRSDVLPGDELEYTIYFMSSGNVPVTNANVCDVVPENTTYVNGSTKLKFGGDTVASGAGQLLADGSTAPCPSVTGAARPVVVVNLADNATGETLPPLTGPGIPSGSYGYVRFRVTVD</sequence>
<evidence type="ECO:0000313" key="3">
    <source>
        <dbReference type="EMBL" id="MBE9066391.1"/>
    </source>
</evidence>
<dbReference type="InterPro" id="IPR047589">
    <property type="entry name" value="DUF11_rpt"/>
</dbReference>
<dbReference type="NCBIfam" id="TIGR01451">
    <property type="entry name" value="B_ant_repeat"/>
    <property type="match status" value="6"/>
</dbReference>
<evidence type="ECO:0000313" key="4">
    <source>
        <dbReference type="Proteomes" id="UP000615026"/>
    </source>
</evidence>
<feature type="domain" description="DUF11" evidence="2">
    <location>
        <begin position="1373"/>
        <end position="1435"/>
    </location>
</feature>
<feature type="region of interest" description="Disordered" evidence="1">
    <location>
        <begin position="1159"/>
        <end position="1182"/>
    </location>
</feature>
<evidence type="ECO:0000259" key="2">
    <source>
        <dbReference type="Pfam" id="PF01345"/>
    </source>
</evidence>
<feature type="domain" description="DUF11" evidence="2">
    <location>
        <begin position="1094"/>
        <end position="1144"/>
    </location>
</feature>
<evidence type="ECO:0000256" key="1">
    <source>
        <dbReference type="SAM" id="MobiDB-lite"/>
    </source>
</evidence>
<feature type="domain" description="DUF11" evidence="2">
    <location>
        <begin position="363"/>
        <end position="489"/>
    </location>
</feature>
<dbReference type="RefSeq" id="WP_193992113.1">
    <property type="nucleotide sequence ID" value="NZ_JADEXP010000040.1"/>
</dbReference>
<dbReference type="Proteomes" id="UP000615026">
    <property type="component" value="Unassembled WGS sequence"/>
</dbReference>
<dbReference type="EMBL" id="JADEXP010000040">
    <property type="protein sequence ID" value="MBE9066391.1"/>
    <property type="molecule type" value="Genomic_DNA"/>
</dbReference>
<comment type="caution">
    <text evidence="3">The sequence shown here is derived from an EMBL/GenBank/DDBJ whole genome shotgun (WGS) entry which is preliminary data.</text>
</comment>
<dbReference type="Gene3D" id="2.60.40.10">
    <property type="entry name" value="Immunoglobulins"/>
    <property type="match status" value="1"/>
</dbReference>
<dbReference type="PANTHER" id="PTHR34819:SF3">
    <property type="entry name" value="CELL SURFACE PROTEIN"/>
    <property type="match status" value="1"/>
</dbReference>
<dbReference type="Pfam" id="PF01345">
    <property type="entry name" value="DUF11"/>
    <property type="match status" value="4"/>
</dbReference>
<gene>
    <name evidence="3" type="ORF">IQ260_06970</name>
</gene>
<accession>A0A928X2Z3</accession>
<dbReference type="InterPro" id="IPR001434">
    <property type="entry name" value="OmcB-like_DUF11"/>
</dbReference>
<protein>
    <submittedName>
        <fullName evidence="3">DUF11 domain-containing protein</fullName>
    </submittedName>
</protein>
<reference evidence="3" key="1">
    <citation type="submission" date="2020-10" db="EMBL/GenBank/DDBJ databases">
        <authorList>
            <person name="Castelo-Branco R."/>
            <person name="Eusebio N."/>
            <person name="Adriana R."/>
            <person name="Vieira A."/>
            <person name="Brugerolle De Fraissinette N."/>
            <person name="Rezende De Castro R."/>
            <person name="Schneider M.P."/>
            <person name="Vasconcelos V."/>
            <person name="Leao P.N."/>
        </authorList>
    </citation>
    <scope>NUCLEOTIDE SEQUENCE</scope>
    <source>
        <strain evidence="3">LEGE 11479</strain>
    </source>
</reference>
<proteinExistence type="predicted"/>
<feature type="domain" description="DUF11" evidence="2">
    <location>
        <begin position="655"/>
        <end position="782"/>
    </location>
</feature>
<dbReference type="InterPro" id="IPR051172">
    <property type="entry name" value="Chlamydia_OmcB"/>
</dbReference>
<dbReference type="InterPro" id="IPR013783">
    <property type="entry name" value="Ig-like_fold"/>
</dbReference>
<organism evidence="3 4">
    <name type="scientific">Leptolyngbya cf. ectocarpi LEGE 11479</name>
    <dbReference type="NCBI Taxonomy" id="1828722"/>
    <lineage>
        <taxon>Bacteria</taxon>
        <taxon>Bacillati</taxon>
        <taxon>Cyanobacteriota</taxon>
        <taxon>Cyanophyceae</taxon>
        <taxon>Leptolyngbyales</taxon>
        <taxon>Leptolyngbyaceae</taxon>
        <taxon>Leptolyngbya group</taxon>
        <taxon>Leptolyngbya</taxon>
    </lineage>
</organism>
<name>A0A928X2Z3_LEPEC</name>